<reference evidence="1 2" key="1">
    <citation type="submission" date="2018-09" db="EMBL/GenBank/DDBJ databases">
        <title>Acidovorax cavernicola nov. sp. isolated from Gruta de las Maravillas (Aracena, Spain).</title>
        <authorList>
            <person name="Jurado V."/>
            <person name="Gutierrez-Patricio S."/>
            <person name="Gonzalez-Pimentel J.L."/>
            <person name="Miller A.Z."/>
            <person name="Laiz L."/>
            <person name="Saiz-Jimenez C."/>
        </authorList>
    </citation>
    <scope>NUCLEOTIDE SEQUENCE [LARGE SCALE GENOMIC DNA]</scope>
    <source>
        <strain evidence="1 2">1011MAR4D40.2</strain>
    </source>
</reference>
<organism evidence="1 2">
    <name type="scientific">Acidovorax cavernicola</name>
    <dbReference type="NCBI Taxonomy" id="1675792"/>
    <lineage>
        <taxon>Bacteria</taxon>
        <taxon>Pseudomonadati</taxon>
        <taxon>Pseudomonadota</taxon>
        <taxon>Betaproteobacteria</taxon>
        <taxon>Burkholderiales</taxon>
        <taxon>Comamonadaceae</taxon>
        <taxon>Acidovorax</taxon>
    </lineage>
</organism>
<proteinExistence type="predicted"/>
<evidence type="ECO:0000313" key="2">
    <source>
        <dbReference type="Proteomes" id="UP000265619"/>
    </source>
</evidence>
<dbReference type="Proteomes" id="UP000265619">
    <property type="component" value="Unassembled WGS sequence"/>
</dbReference>
<sequence>MDDAAILDPGQCQIETWGGQRLVHLGPACRVGPVELGLNLERERTTDGRTVRAGPQIKWAFALTDTLSAGVLASATWQRNSAERTSLRFTDSSLVIPVTWQFDEQWRAHFNLGRDFHRAQPSTSHSGAAIEWAALPALSLVAERFREGGRNAWRAGLRWTATPALNVDLSHARDLRHDGPRGWTLGLTWAFAR</sequence>
<evidence type="ECO:0000313" key="1">
    <source>
        <dbReference type="EMBL" id="RIX75663.1"/>
    </source>
</evidence>
<dbReference type="SUPFAM" id="SSF56935">
    <property type="entry name" value="Porins"/>
    <property type="match status" value="1"/>
</dbReference>
<name>A0A9X8D120_9BURK</name>
<dbReference type="EMBL" id="QXMN01000041">
    <property type="protein sequence ID" value="RIX75663.1"/>
    <property type="molecule type" value="Genomic_DNA"/>
</dbReference>
<protein>
    <submittedName>
        <fullName evidence="1">Uncharacterized protein</fullName>
    </submittedName>
</protein>
<keyword evidence="2" id="KW-1185">Reference proteome</keyword>
<accession>A0A9X8D120</accession>
<gene>
    <name evidence="1" type="ORF">D3H34_24745</name>
</gene>
<comment type="caution">
    <text evidence="1">The sequence shown here is derived from an EMBL/GenBank/DDBJ whole genome shotgun (WGS) entry which is preliminary data.</text>
</comment>
<dbReference type="AlphaFoldDB" id="A0A9X8D120"/>